<keyword evidence="1" id="KW-0472">Membrane</keyword>
<keyword evidence="1" id="KW-0812">Transmembrane</keyword>
<evidence type="ECO:0000313" key="2">
    <source>
        <dbReference type="EMBL" id="OHU58172.1"/>
    </source>
</evidence>
<dbReference type="RefSeq" id="WP_057967541.1">
    <property type="nucleotide sequence ID" value="NZ_MLII01000030.1"/>
</dbReference>
<evidence type="ECO:0008006" key="4">
    <source>
        <dbReference type="Google" id="ProtNLM"/>
    </source>
</evidence>
<dbReference type="Proteomes" id="UP000180043">
    <property type="component" value="Unassembled WGS sequence"/>
</dbReference>
<keyword evidence="1" id="KW-1133">Transmembrane helix</keyword>
<sequence>MRAWSVVLTIPVVALLLQPLWAPRWGSGILGEITATGPVAAVTTIVTFFGLVALYCLTLQRILVRLPKWGRTRSPRSVWLMFALPFNFVEDFFIVNDIAGSVAASPTISDINRNIWRATGLAWCALQIVSLLPGPLGLVGGALAMPVWLGNWIHAGSIARTLSRAPLSRDQR</sequence>
<organism evidence="2 3">
    <name type="scientific">Mycobacteroides chelonae</name>
    <name type="common">Mycobacterium chelonae</name>
    <dbReference type="NCBI Taxonomy" id="1774"/>
    <lineage>
        <taxon>Bacteria</taxon>
        <taxon>Bacillati</taxon>
        <taxon>Actinomycetota</taxon>
        <taxon>Actinomycetes</taxon>
        <taxon>Mycobacteriales</taxon>
        <taxon>Mycobacteriaceae</taxon>
        <taxon>Mycobacteroides</taxon>
    </lineage>
</organism>
<proteinExistence type="predicted"/>
<evidence type="ECO:0000313" key="3">
    <source>
        <dbReference type="Proteomes" id="UP000180043"/>
    </source>
</evidence>
<reference evidence="2 3" key="1">
    <citation type="submission" date="2016-10" db="EMBL/GenBank/DDBJ databases">
        <title>Evaluation of Human, Veterinary and Environmental Mycobacterium chelonae Isolates by Core Genome Phylogenomic Analysis, Targeted Gene Comparison, and Anti-microbial Susceptibility Patterns: A Tale of Mistaken Identities.</title>
        <authorList>
            <person name="Fogelson S.B."/>
            <person name="Camus A.C."/>
            <person name="Lorenz W."/>
            <person name="Vasireddy R."/>
            <person name="Vasireddy S."/>
            <person name="Smith T."/>
            <person name="Brown-Elliott B.A."/>
            <person name="Wallace R.J.Jr."/>
            <person name="Hasan N.A."/>
            <person name="Reischl U."/>
            <person name="Sanchez S."/>
        </authorList>
    </citation>
    <scope>NUCLEOTIDE SEQUENCE [LARGE SCALE GENOMIC DNA]</scope>
    <source>
        <strain evidence="2 3">15515</strain>
    </source>
</reference>
<feature type="transmembrane region" description="Helical" evidence="1">
    <location>
        <begin position="36"/>
        <end position="57"/>
    </location>
</feature>
<protein>
    <recommendedName>
        <fullName evidence="4">DUF4328 domain-containing protein</fullName>
    </recommendedName>
</protein>
<dbReference type="EMBL" id="MLIQ01000013">
    <property type="protein sequence ID" value="OHU58172.1"/>
    <property type="molecule type" value="Genomic_DNA"/>
</dbReference>
<gene>
    <name evidence="2" type="ORF">BKG82_11230</name>
</gene>
<evidence type="ECO:0000256" key="1">
    <source>
        <dbReference type="SAM" id="Phobius"/>
    </source>
</evidence>
<accession>A0A1S1LLH0</accession>
<name>A0A1S1LLH0_MYCCH</name>
<feature type="transmembrane region" description="Helical" evidence="1">
    <location>
        <begin position="115"/>
        <end position="139"/>
    </location>
</feature>
<comment type="caution">
    <text evidence="2">The sequence shown here is derived from an EMBL/GenBank/DDBJ whole genome shotgun (WGS) entry which is preliminary data.</text>
</comment>
<dbReference type="AlphaFoldDB" id="A0A1S1LLH0"/>